<dbReference type="Gene3D" id="1.25.40.20">
    <property type="entry name" value="Ankyrin repeat-containing domain"/>
    <property type="match status" value="1"/>
</dbReference>
<organism evidence="4 5">
    <name type="scientific">Arthrobacter terricola</name>
    <dbReference type="NCBI Taxonomy" id="2547396"/>
    <lineage>
        <taxon>Bacteria</taxon>
        <taxon>Bacillati</taxon>
        <taxon>Actinomycetota</taxon>
        <taxon>Actinomycetes</taxon>
        <taxon>Micrococcales</taxon>
        <taxon>Micrococcaceae</taxon>
        <taxon>Arthrobacter</taxon>
    </lineage>
</organism>
<feature type="repeat" description="ANK" evidence="3">
    <location>
        <begin position="82"/>
        <end position="114"/>
    </location>
</feature>
<dbReference type="PANTHER" id="PTHR24189:SF50">
    <property type="entry name" value="ANKYRIN REPEAT AND SOCS BOX PROTEIN 2"/>
    <property type="match status" value="1"/>
</dbReference>
<dbReference type="Pfam" id="PF12796">
    <property type="entry name" value="Ank_2"/>
    <property type="match status" value="1"/>
</dbReference>
<comment type="caution">
    <text evidence="4">The sequence shown here is derived from an EMBL/GenBank/DDBJ whole genome shotgun (WGS) entry which is preliminary data.</text>
</comment>
<evidence type="ECO:0000256" key="2">
    <source>
        <dbReference type="ARBA" id="ARBA00023043"/>
    </source>
</evidence>
<evidence type="ECO:0000313" key="5">
    <source>
        <dbReference type="Proteomes" id="UP000295511"/>
    </source>
</evidence>
<dbReference type="EMBL" id="SMRU01000028">
    <property type="protein sequence ID" value="TDF91630.1"/>
    <property type="molecule type" value="Genomic_DNA"/>
</dbReference>
<keyword evidence="2 3" id="KW-0040">ANK repeat</keyword>
<evidence type="ECO:0000256" key="1">
    <source>
        <dbReference type="ARBA" id="ARBA00022737"/>
    </source>
</evidence>
<keyword evidence="5" id="KW-1185">Reference proteome</keyword>
<dbReference type="Proteomes" id="UP000295511">
    <property type="component" value="Unassembled WGS sequence"/>
</dbReference>
<dbReference type="PANTHER" id="PTHR24189">
    <property type="entry name" value="MYOTROPHIN"/>
    <property type="match status" value="1"/>
</dbReference>
<sequence>MPSESDYLNAFLAIRQGELEHLETLLKAHPDLPNWRLAGPARGRTPLHVVTDWPGYFPHGPRIAGRLLEAGADVDARGPDGSGETPLHWTASSDDAAVARVLIAGGADIEAPGGSIGTPLDNAIGYGCWNVAHLLAERGARVDKPWHAAALGKLERLTELLHADPAPGKDAVDQALWHACAGGHRREAELLVEVGADPGFTPDYGRGTLLDAASNHGTQRMNLIEWLEGLGVQRGDR</sequence>
<protein>
    <submittedName>
        <fullName evidence="4">Uncharacterized protein</fullName>
    </submittedName>
</protein>
<reference evidence="4 5" key="1">
    <citation type="submission" date="2019-03" db="EMBL/GenBank/DDBJ databases">
        <title>Whole genome sequence of Arthrobacter sp JH1-1.</title>
        <authorList>
            <person name="Trinh H.N."/>
        </authorList>
    </citation>
    <scope>NUCLEOTIDE SEQUENCE [LARGE SCALE GENOMIC DNA]</scope>
    <source>
        <strain evidence="4 5">JH1-1</strain>
    </source>
</reference>
<dbReference type="PROSITE" id="PS50088">
    <property type="entry name" value="ANK_REPEAT"/>
    <property type="match status" value="1"/>
</dbReference>
<dbReference type="SMART" id="SM00248">
    <property type="entry name" value="ANK"/>
    <property type="match status" value="5"/>
</dbReference>
<keyword evidence="1" id="KW-0677">Repeat</keyword>
<dbReference type="AlphaFoldDB" id="A0A4R5KC70"/>
<dbReference type="PROSITE" id="PS50297">
    <property type="entry name" value="ANK_REP_REGION"/>
    <property type="match status" value="1"/>
</dbReference>
<name>A0A4R5KC70_9MICC</name>
<dbReference type="RefSeq" id="WP_133206021.1">
    <property type="nucleotide sequence ID" value="NZ_SMRU01000028.1"/>
</dbReference>
<dbReference type="InterPro" id="IPR002110">
    <property type="entry name" value="Ankyrin_rpt"/>
</dbReference>
<evidence type="ECO:0000313" key="4">
    <source>
        <dbReference type="EMBL" id="TDF91630.1"/>
    </source>
</evidence>
<dbReference type="InterPro" id="IPR050745">
    <property type="entry name" value="Multifunctional_regulatory"/>
</dbReference>
<dbReference type="SUPFAM" id="SSF48403">
    <property type="entry name" value="Ankyrin repeat"/>
    <property type="match status" value="1"/>
</dbReference>
<gene>
    <name evidence="4" type="ORF">E1809_20110</name>
</gene>
<proteinExistence type="predicted"/>
<dbReference type="InterPro" id="IPR036770">
    <property type="entry name" value="Ankyrin_rpt-contain_sf"/>
</dbReference>
<accession>A0A4R5KC70</accession>
<dbReference type="OrthoDB" id="2826662at2"/>
<evidence type="ECO:0000256" key="3">
    <source>
        <dbReference type="PROSITE-ProRule" id="PRU00023"/>
    </source>
</evidence>